<dbReference type="EMBL" id="JBHLTG010000009">
    <property type="protein sequence ID" value="MFC0681745.1"/>
    <property type="molecule type" value="Genomic_DNA"/>
</dbReference>
<accession>A0ABV6RXN7</accession>
<evidence type="ECO:0000256" key="1">
    <source>
        <dbReference type="SAM" id="SignalP"/>
    </source>
</evidence>
<keyword evidence="1" id="KW-0732">Signal</keyword>
<sequence length="473" mass="49399">MSGSALRTRPLRRTALGAALVAALLAAGSTPVATAAVSQPVDIDFVTPDPSDEYGITLKRVVGGANEEDWPFGNQPGSYLEVKITTLNALPQEFGLGADLHEQGATEYLWLPETWNDPPGDGGLSSVFRAFATEAEPLVQKIPDWPGATFAFYRLDDGSGPLPEPELIGTYTTTGGFVPLAVDMQNGEELNVGRIATVSGAEIFPGATATVTASGLTPGDQLGLWLAPGYDYFWFILSGAALPPGSVPVGSGVVDASGNLSAPFVVPTDTDYGPYQLMVGDPATRDWPAGTARSFEVLPPEESGTVPTPTGSGVAVDVPLGPTSVGLTFPSVTGVGDTTVVSSATGPTVSGFTIPLDPQLYFHIDTTADHTTPVEVCISYDAAEAPGMIDLYHYTVVRDSNGVPIGSQWQNITTTREPGVVCGLTDSFSPFTLGVPADPKAKKAQCLNGGWQLNASPVFKNEGACVRYFAKQR</sequence>
<dbReference type="Proteomes" id="UP001589896">
    <property type="component" value="Unassembled WGS sequence"/>
</dbReference>
<protein>
    <submittedName>
        <fullName evidence="2">Uncharacterized protein</fullName>
    </submittedName>
</protein>
<dbReference type="PROSITE" id="PS51318">
    <property type="entry name" value="TAT"/>
    <property type="match status" value="1"/>
</dbReference>
<feature type="signal peptide" evidence="1">
    <location>
        <begin position="1"/>
        <end position="35"/>
    </location>
</feature>
<evidence type="ECO:0000313" key="3">
    <source>
        <dbReference type="Proteomes" id="UP001589896"/>
    </source>
</evidence>
<evidence type="ECO:0000313" key="2">
    <source>
        <dbReference type="EMBL" id="MFC0681745.1"/>
    </source>
</evidence>
<reference evidence="2 3" key="1">
    <citation type="submission" date="2024-09" db="EMBL/GenBank/DDBJ databases">
        <authorList>
            <person name="Sun Q."/>
            <person name="Mori K."/>
        </authorList>
    </citation>
    <scope>NUCLEOTIDE SEQUENCE [LARGE SCALE GENOMIC DNA]</scope>
    <source>
        <strain evidence="2 3">KCTC 23076</strain>
    </source>
</reference>
<comment type="caution">
    <text evidence="2">The sequence shown here is derived from an EMBL/GenBank/DDBJ whole genome shotgun (WGS) entry which is preliminary data.</text>
</comment>
<name>A0ABV6RXN7_9GAMM</name>
<keyword evidence="3" id="KW-1185">Reference proteome</keyword>
<organism evidence="2 3">
    <name type="scientific">Lysobacter korlensis</name>
    <dbReference type="NCBI Taxonomy" id="553636"/>
    <lineage>
        <taxon>Bacteria</taxon>
        <taxon>Pseudomonadati</taxon>
        <taxon>Pseudomonadota</taxon>
        <taxon>Gammaproteobacteria</taxon>
        <taxon>Lysobacterales</taxon>
        <taxon>Lysobacteraceae</taxon>
        <taxon>Lysobacter</taxon>
    </lineage>
</organism>
<dbReference type="InterPro" id="IPR006311">
    <property type="entry name" value="TAT_signal"/>
</dbReference>
<proteinExistence type="predicted"/>
<dbReference type="RefSeq" id="WP_386674930.1">
    <property type="nucleotide sequence ID" value="NZ_JBHLTG010000009.1"/>
</dbReference>
<gene>
    <name evidence="2" type="ORF">ACFFGH_28270</name>
</gene>
<feature type="chain" id="PRO_5045965955" evidence="1">
    <location>
        <begin position="36"/>
        <end position="473"/>
    </location>
</feature>